<protein>
    <submittedName>
        <fullName evidence="1">Uncharacterized protein</fullName>
    </submittedName>
</protein>
<dbReference type="AlphaFoldDB" id="A0A1V9X6U8"/>
<keyword evidence="2" id="KW-1185">Reference proteome</keyword>
<evidence type="ECO:0000313" key="2">
    <source>
        <dbReference type="Proteomes" id="UP000192247"/>
    </source>
</evidence>
<comment type="caution">
    <text evidence="1">The sequence shown here is derived from an EMBL/GenBank/DDBJ whole genome shotgun (WGS) entry which is preliminary data.</text>
</comment>
<name>A0A1V9X6U8_9ACAR</name>
<sequence length="88" mass="9948">MSNDEKDDSKNIRVLPSIMGNDGNWKKLQIMNINAAHRAGKGCLAGPSDFVWTRFADVDVSLDYSEEILADWRLDKKQRGRVDGLPEQ</sequence>
<accession>A0A1V9X6U8</accession>
<reference evidence="1 2" key="1">
    <citation type="journal article" date="2017" name="Gigascience">
        <title>Draft genome of the honey bee ectoparasitic mite, Tropilaelaps mercedesae, is shaped by the parasitic life history.</title>
        <authorList>
            <person name="Dong X."/>
            <person name="Armstrong S.D."/>
            <person name="Xia D."/>
            <person name="Makepeace B.L."/>
            <person name="Darby A.C."/>
            <person name="Kadowaki T."/>
        </authorList>
    </citation>
    <scope>NUCLEOTIDE SEQUENCE [LARGE SCALE GENOMIC DNA]</scope>
    <source>
        <strain evidence="1">Wuxi-XJTLU</strain>
    </source>
</reference>
<evidence type="ECO:0000313" key="1">
    <source>
        <dbReference type="EMBL" id="OQR69299.1"/>
    </source>
</evidence>
<dbReference type="InParanoid" id="A0A1V9X6U8"/>
<dbReference type="EMBL" id="MNPL01021549">
    <property type="protein sequence ID" value="OQR69299.1"/>
    <property type="molecule type" value="Genomic_DNA"/>
</dbReference>
<gene>
    <name evidence="1" type="ORF">BIW11_12346</name>
</gene>
<organism evidence="1 2">
    <name type="scientific">Tropilaelaps mercedesae</name>
    <dbReference type="NCBI Taxonomy" id="418985"/>
    <lineage>
        <taxon>Eukaryota</taxon>
        <taxon>Metazoa</taxon>
        <taxon>Ecdysozoa</taxon>
        <taxon>Arthropoda</taxon>
        <taxon>Chelicerata</taxon>
        <taxon>Arachnida</taxon>
        <taxon>Acari</taxon>
        <taxon>Parasitiformes</taxon>
        <taxon>Mesostigmata</taxon>
        <taxon>Gamasina</taxon>
        <taxon>Dermanyssoidea</taxon>
        <taxon>Laelapidae</taxon>
        <taxon>Tropilaelaps</taxon>
    </lineage>
</organism>
<proteinExistence type="predicted"/>
<dbReference type="Proteomes" id="UP000192247">
    <property type="component" value="Unassembled WGS sequence"/>
</dbReference>